<proteinExistence type="predicted"/>
<protein>
    <submittedName>
        <fullName evidence="1">Uncharacterized protein</fullName>
    </submittedName>
</protein>
<accession>A0A4E0PZH3</accession>
<dbReference type="EMBL" id="PGGK01000005">
    <property type="protein sequence ID" value="TGC09365.1"/>
    <property type="molecule type" value="Genomic_DNA"/>
</dbReference>
<sequence length="73" mass="8658">MLIANGRPVISVYYICYMRKYDNLFKFIDSICETSIICNVKKNNKQNDKYGLSRRNNDYSLSERGYPEFTTKL</sequence>
<dbReference type="Proteomes" id="UP000297295">
    <property type="component" value="Unassembled WGS sequence"/>
</dbReference>
<dbReference type="AlphaFoldDB" id="A0A4E0PZH3"/>
<comment type="caution">
    <text evidence="1">The sequence shown here is derived from an EMBL/GenBank/DDBJ whole genome shotgun (WGS) entry which is preliminary data.</text>
</comment>
<keyword evidence="2" id="KW-1185">Reference proteome</keyword>
<name>A0A4E0PZH3_9EURY</name>
<reference evidence="1 2" key="1">
    <citation type="submission" date="2017-11" db="EMBL/GenBank/DDBJ databases">
        <title>Isolation and Characterization of Methanogenic Archaea from Saline Meromictic Lake at Siberia.</title>
        <authorList>
            <person name="Shen Y."/>
            <person name="Huang H.-H."/>
            <person name="Lai M.-C."/>
            <person name="Chen S.-C."/>
        </authorList>
    </citation>
    <scope>NUCLEOTIDE SEQUENCE [LARGE SCALE GENOMIC DNA]</scope>
    <source>
        <strain evidence="1 2">SY-01</strain>
    </source>
</reference>
<evidence type="ECO:0000313" key="1">
    <source>
        <dbReference type="EMBL" id="TGC09365.1"/>
    </source>
</evidence>
<evidence type="ECO:0000313" key="2">
    <source>
        <dbReference type="Proteomes" id="UP000297295"/>
    </source>
</evidence>
<organism evidence="1 2">
    <name type="scientific">Methanolobus halotolerans</name>
    <dbReference type="NCBI Taxonomy" id="2052935"/>
    <lineage>
        <taxon>Archaea</taxon>
        <taxon>Methanobacteriati</taxon>
        <taxon>Methanobacteriota</taxon>
        <taxon>Stenosarchaea group</taxon>
        <taxon>Methanomicrobia</taxon>
        <taxon>Methanosarcinales</taxon>
        <taxon>Methanosarcinaceae</taxon>
        <taxon>Methanolobus</taxon>
    </lineage>
</organism>
<gene>
    <name evidence="1" type="ORF">CUN85_05875</name>
</gene>